<evidence type="ECO:0000313" key="3">
    <source>
        <dbReference type="Proteomes" id="UP001497516"/>
    </source>
</evidence>
<accession>A0AAV2DXT9</accession>
<keyword evidence="3" id="KW-1185">Reference proteome</keyword>
<evidence type="ECO:0000313" key="2">
    <source>
        <dbReference type="EMBL" id="CAL1378424.1"/>
    </source>
</evidence>
<sequence>MFFPEVVRFFFSNFHFPVLPSHSFSSYVFGYLFTIPLDNLAGFLHIPRIGEALADESELPLFNFDYAEEFHALMGVLIAPHTFMLVSSILSILRLLHCCISRIFVPRTDSLDMVLPLDLWIISHDVHDVPLDYSHLVFETLFRFSDASLAAPLSFGPLITSLLLHISVDLSPFRSITPSIFPMTDDVMDLLEIVVEGEDDEVLWISNGSNSRSASNDDDPQHEPFVEALQALLEYGYEDNSEGELP</sequence>
<keyword evidence="1" id="KW-1133">Transmembrane helix</keyword>
<evidence type="ECO:0000256" key="1">
    <source>
        <dbReference type="SAM" id="Phobius"/>
    </source>
</evidence>
<reference evidence="2 3" key="1">
    <citation type="submission" date="2024-04" db="EMBL/GenBank/DDBJ databases">
        <authorList>
            <person name="Fracassetti M."/>
        </authorList>
    </citation>
    <scope>NUCLEOTIDE SEQUENCE [LARGE SCALE GENOMIC DNA]</scope>
</reference>
<protein>
    <submittedName>
        <fullName evidence="2">Uncharacterized protein</fullName>
    </submittedName>
</protein>
<keyword evidence="1" id="KW-0472">Membrane</keyword>
<keyword evidence="1" id="KW-0812">Transmembrane</keyword>
<organism evidence="2 3">
    <name type="scientific">Linum trigynum</name>
    <dbReference type="NCBI Taxonomy" id="586398"/>
    <lineage>
        <taxon>Eukaryota</taxon>
        <taxon>Viridiplantae</taxon>
        <taxon>Streptophyta</taxon>
        <taxon>Embryophyta</taxon>
        <taxon>Tracheophyta</taxon>
        <taxon>Spermatophyta</taxon>
        <taxon>Magnoliopsida</taxon>
        <taxon>eudicotyledons</taxon>
        <taxon>Gunneridae</taxon>
        <taxon>Pentapetalae</taxon>
        <taxon>rosids</taxon>
        <taxon>fabids</taxon>
        <taxon>Malpighiales</taxon>
        <taxon>Linaceae</taxon>
        <taxon>Linum</taxon>
    </lineage>
</organism>
<name>A0AAV2DXT9_9ROSI</name>
<gene>
    <name evidence="2" type="ORF">LTRI10_LOCUS20005</name>
</gene>
<dbReference type="EMBL" id="OZ034816">
    <property type="protein sequence ID" value="CAL1378424.1"/>
    <property type="molecule type" value="Genomic_DNA"/>
</dbReference>
<dbReference type="Proteomes" id="UP001497516">
    <property type="component" value="Chromosome 3"/>
</dbReference>
<proteinExistence type="predicted"/>
<dbReference type="AlphaFoldDB" id="A0AAV2DXT9"/>
<feature type="transmembrane region" description="Helical" evidence="1">
    <location>
        <begin position="70"/>
        <end position="93"/>
    </location>
</feature>